<dbReference type="InterPro" id="IPR010607">
    <property type="entry name" value="DUF1194"/>
</dbReference>
<dbReference type="OrthoDB" id="9792179at2"/>
<keyword evidence="4" id="KW-1185">Reference proteome</keyword>
<reference evidence="3 4" key="1">
    <citation type="submission" date="2019-09" db="EMBL/GenBank/DDBJ databases">
        <title>Salinarimonas rosea gen. nov., sp. nov., a new member of the a-2 subgroup of the Proteobacteria.</title>
        <authorList>
            <person name="Liu J."/>
        </authorList>
    </citation>
    <scope>NUCLEOTIDE SEQUENCE [LARGE SCALE GENOMIC DNA]</scope>
    <source>
        <strain evidence="3 4">BN140002</strain>
    </source>
</reference>
<dbReference type="SUPFAM" id="SSF53300">
    <property type="entry name" value="vWA-like"/>
    <property type="match status" value="1"/>
</dbReference>
<dbReference type="EMBL" id="VUOA01000030">
    <property type="protein sequence ID" value="KAA2235971.1"/>
    <property type="molecule type" value="Genomic_DNA"/>
</dbReference>
<dbReference type="RefSeq" id="WP_149819731.1">
    <property type="nucleotide sequence ID" value="NZ_VUOA01000030.1"/>
</dbReference>
<feature type="signal peptide" evidence="2">
    <location>
        <begin position="1"/>
        <end position="22"/>
    </location>
</feature>
<name>A0A5B2VAD5_9HYPH</name>
<reference evidence="3 4" key="2">
    <citation type="submission" date="2019-09" db="EMBL/GenBank/DDBJ databases">
        <authorList>
            <person name="Jin C."/>
        </authorList>
    </citation>
    <scope>NUCLEOTIDE SEQUENCE [LARGE SCALE GENOMIC DNA]</scope>
    <source>
        <strain evidence="3 4">BN140002</strain>
    </source>
</reference>
<dbReference type="CDD" id="cd00198">
    <property type="entry name" value="vWFA"/>
    <property type="match status" value="1"/>
</dbReference>
<dbReference type="InterPro" id="IPR036465">
    <property type="entry name" value="vWFA_dom_sf"/>
</dbReference>
<evidence type="ECO:0000256" key="2">
    <source>
        <dbReference type="SAM" id="SignalP"/>
    </source>
</evidence>
<sequence length="261" mass="27905">MLPRLAACALLGLALHAAPARAETEVDVALVLAVDISYSMDQDEQVLQRQGFIDALRSPLVHDAIRRGMLGRIAVVYAEWAGTWDQRVVVPWSVIDGPEAAMAFADKLMEEPTRRATRTSISGAIDMGVGLLRDSGMTAMRQVIDISGDGPNNQGRPVTEARDEAVAQGITINGLPIMLKQPGYLDIADLDAYFRACVIGGVGAFVVPARDKGQFPEAIKTKIVMEVSGLTPPEPLIRFAAAPSPPDCRSGESQWRGGSGN</sequence>
<organism evidence="3 4">
    <name type="scientific">Salinarimonas soli</name>
    <dbReference type="NCBI Taxonomy" id="1638099"/>
    <lineage>
        <taxon>Bacteria</taxon>
        <taxon>Pseudomonadati</taxon>
        <taxon>Pseudomonadota</taxon>
        <taxon>Alphaproteobacteria</taxon>
        <taxon>Hyphomicrobiales</taxon>
        <taxon>Salinarimonadaceae</taxon>
        <taxon>Salinarimonas</taxon>
    </lineage>
</organism>
<dbReference type="AlphaFoldDB" id="A0A5B2VAD5"/>
<protein>
    <submittedName>
        <fullName evidence="3">DUF1194 domain-containing protein</fullName>
    </submittedName>
</protein>
<dbReference type="Pfam" id="PF06707">
    <property type="entry name" value="DUF1194"/>
    <property type="match status" value="1"/>
</dbReference>
<proteinExistence type="predicted"/>
<accession>A0A5B2VAD5</accession>
<feature type="region of interest" description="Disordered" evidence="1">
    <location>
        <begin position="240"/>
        <end position="261"/>
    </location>
</feature>
<dbReference type="Proteomes" id="UP000323142">
    <property type="component" value="Unassembled WGS sequence"/>
</dbReference>
<evidence type="ECO:0000256" key="1">
    <source>
        <dbReference type="SAM" id="MobiDB-lite"/>
    </source>
</evidence>
<comment type="caution">
    <text evidence="3">The sequence shown here is derived from an EMBL/GenBank/DDBJ whole genome shotgun (WGS) entry which is preliminary data.</text>
</comment>
<gene>
    <name evidence="3" type="ORF">F0L46_17050</name>
</gene>
<evidence type="ECO:0000313" key="3">
    <source>
        <dbReference type="EMBL" id="KAA2235971.1"/>
    </source>
</evidence>
<feature type="chain" id="PRO_5022976758" evidence="2">
    <location>
        <begin position="23"/>
        <end position="261"/>
    </location>
</feature>
<keyword evidence="2" id="KW-0732">Signal</keyword>
<dbReference type="Gene3D" id="3.40.50.410">
    <property type="entry name" value="von Willebrand factor, type A domain"/>
    <property type="match status" value="1"/>
</dbReference>
<evidence type="ECO:0000313" key="4">
    <source>
        <dbReference type="Proteomes" id="UP000323142"/>
    </source>
</evidence>